<dbReference type="PANTHER" id="PTHR11328:SF24">
    <property type="entry name" value="MAJOR FACILITATOR SUPERFAMILY (MFS) PROFILE DOMAIN-CONTAINING PROTEIN"/>
    <property type="match status" value="1"/>
</dbReference>
<evidence type="ECO:0000256" key="1">
    <source>
        <dbReference type="ARBA" id="ARBA00022597"/>
    </source>
</evidence>
<proteinExistence type="predicted"/>
<dbReference type="InterPro" id="IPR039672">
    <property type="entry name" value="MFS_2"/>
</dbReference>
<feature type="transmembrane region" description="Helical" evidence="2">
    <location>
        <begin position="184"/>
        <end position="203"/>
    </location>
</feature>
<gene>
    <name evidence="3" type="primary">yjmB_2</name>
    <name evidence="3" type="ORF">QX99_02309</name>
</gene>
<protein>
    <submittedName>
        <fullName evidence="3">YjmB_2 protein</fullName>
    </submittedName>
</protein>
<name>A0A0D1K223_9LACO</name>
<feature type="transmembrane region" description="Helical" evidence="2">
    <location>
        <begin position="115"/>
        <end position="135"/>
    </location>
</feature>
<keyword evidence="1" id="KW-0813">Transport</keyword>
<dbReference type="PATRIC" id="fig|137591.25.peg.2265"/>
<accession>A0A0D1K223</accession>
<dbReference type="Pfam" id="PF13347">
    <property type="entry name" value="MFS_2"/>
    <property type="match status" value="1"/>
</dbReference>
<dbReference type="PANTHER" id="PTHR11328">
    <property type="entry name" value="MAJOR FACILITATOR SUPERFAMILY DOMAIN-CONTAINING PROTEIN"/>
    <property type="match status" value="1"/>
</dbReference>
<keyword evidence="2" id="KW-0472">Membrane</keyword>
<dbReference type="GO" id="GO:0015293">
    <property type="term" value="F:symporter activity"/>
    <property type="evidence" value="ECO:0007669"/>
    <property type="project" value="InterPro"/>
</dbReference>
<evidence type="ECO:0000256" key="2">
    <source>
        <dbReference type="SAM" id="Phobius"/>
    </source>
</evidence>
<dbReference type="SUPFAM" id="SSF103473">
    <property type="entry name" value="MFS general substrate transporter"/>
    <property type="match status" value="1"/>
</dbReference>
<comment type="caution">
    <text evidence="3">The sequence shown here is derived from an EMBL/GenBank/DDBJ whole genome shotgun (WGS) entry which is preliminary data.</text>
</comment>
<feature type="transmembrane region" description="Helical" evidence="2">
    <location>
        <begin position="428"/>
        <end position="450"/>
    </location>
</feature>
<dbReference type="STRING" id="137591.AO080_11230"/>
<feature type="transmembrane region" description="Helical" evidence="2">
    <location>
        <begin position="313"/>
        <end position="333"/>
    </location>
</feature>
<evidence type="ECO:0000313" key="4">
    <source>
        <dbReference type="Proteomes" id="UP000032287"/>
    </source>
</evidence>
<feature type="transmembrane region" description="Helical" evidence="2">
    <location>
        <begin position="156"/>
        <end position="178"/>
    </location>
</feature>
<feature type="transmembrane region" description="Helical" evidence="2">
    <location>
        <begin position="384"/>
        <end position="408"/>
    </location>
</feature>
<dbReference type="GO" id="GO:0008643">
    <property type="term" value="P:carbohydrate transport"/>
    <property type="evidence" value="ECO:0007669"/>
    <property type="project" value="InterPro"/>
</dbReference>
<feature type="transmembrane region" description="Helical" evidence="2">
    <location>
        <begin position="253"/>
        <end position="275"/>
    </location>
</feature>
<dbReference type="AlphaFoldDB" id="A0A0D1K223"/>
<dbReference type="eggNOG" id="COG2211">
    <property type="taxonomic scope" value="Bacteria"/>
</dbReference>
<dbReference type="InterPro" id="IPR036259">
    <property type="entry name" value="MFS_trans_sf"/>
</dbReference>
<feature type="transmembrane region" description="Helical" evidence="2">
    <location>
        <begin position="287"/>
        <end position="306"/>
    </location>
</feature>
<keyword evidence="1" id="KW-0762">Sugar transport</keyword>
<feature type="transmembrane region" description="Helical" evidence="2">
    <location>
        <begin position="21"/>
        <end position="42"/>
    </location>
</feature>
<reference evidence="3 4" key="1">
    <citation type="journal article" date="2015" name="Microbiology (Mosc.)">
        <title>Genomics of the Weissella cibaria species with an examination of its metabolic traits.</title>
        <authorList>
            <person name="Lynch K.M."/>
            <person name="Lucid A."/>
            <person name="Arendt E.K."/>
            <person name="Sleator R.D."/>
            <person name="Lucey B."/>
            <person name="Coffey A."/>
        </authorList>
    </citation>
    <scope>NUCLEOTIDE SEQUENCE [LARGE SCALE GENOMIC DNA]</scope>
    <source>
        <strain evidence="3 4">MG1</strain>
    </source>
</reference>
<feature type="transmembrane region" description="Helical" evidence="2">
    <location>
        <begin position="48"/>
        <end position="71"/>
    </location>
</feature>
<keyword evidence="4" id="KW-1185">Reference proteome</keyword>
<dbReference type="GO" id="GO:0005886">
    <property type="term" value="C:plasma membrane"/>
    <property type="evidence" value="ECO:0007669"/>
    <property type="project" value="TreeGrafter"/>
</dbReference>
<keyword evidence="2" id="KW-0812">Transmembrane</keyword>
<dbReference type="Proteomes" id="UP000032287">
    <property type="component" value="Unassembled WGS sequence"/>
</dbReference>
<organism evidence="3 4">
    <name type="scientific">Weissella cibaria</name>
    <dbReference type="NCBI Taxonomy" id="137591"/>
    <lineage>
        <taxon>Bacteria</taxon>
        <taxon>Bacillati</taxon>
        <taxon>Bacillota</taxon>
        <taxon>Bacilli</taxon>
        <taxon>Lactobacillales</taxon>
        <taxon>Lactobacillaceae</taxon>
        <taxon>Weissella</taxon>
    </lineage>
</organism>
<sequence>MSKKRIYQAKPITLGRAVAYGLPDLMGGGAITIIGAFLLYFFTTFAGLTAIQGATIIGIARIVDAVTSLVMGSLTDNFYRTRLGQRFGRRHFFLTIGAPLMFAYVLMWIPNMAFLYYLVVYLLFEIIAAFVLIPWETLPTEMCKDYASRTKLSSARMFISAAGTFMATFVPGQVIRLLGENNASAYFINALVFAAIFAAAIFITNMNTWEREVTEEMIAEFNKRPKLNPIQTVQKEIKDYLSTLRIRSFRKHLAIYLFSFTGKDVFNTIFAYFVVSCLGLTVTDSANILSLSFVGIFVTIGAGVLMVKKGPKFLFLSAYSLMLLMLVAFYAVFQLRPENMLMWLLGIGLVYQIGRATLEFTPWNVFPLIPDLDELLTKQHREGIFAAVMTFVRKSTVAVATFAVGVILEKGGYIAGETTQSIAAQNTIAGVLVIGTGGLLVIAGAFAMTLQLNRETHGIVVAEIDRLKAGGAKADATPKVRAVVEALTGFDYDDVWDDKNVPTVKTARARVDIEED</sequence>
<dbReference type="EMBL" id="JWHU01000043">
    <property type="protein sequence ID" value="KIU19024.1"/>
    <property type="molecule type" value="Genomic_DNA"/>
</dbReference>
<dbReference type="Gene3D" id="1.20.1250.20">
    <property type="entry name" value="MFS general substrate transporter like domains"/>
    <property type="match status" value="2"/>
</dbReference>
<keyword evidence="2" id="KW-1133">Transmembrane helix</keyword>
<feature type="transmembrane region" description="Helical" evidence="2">
    <location>
        <begin position="92"/>
        <end position="109"/>
    </location>
</feature>
<dbReference type="RefSeq" id="WP_043708480.1">
    <property type="nucleotide sequence ID" value="NZ_JALOCT010000009.1"/>
</dbReference>
<evidence type="ECO:0000313" key="3">
    <source>
        <dbReference type="EMBL" id="KIU19024.1"/>
    </source>
</evidence>